<organism evidence="15 16">
    <name type="scientific">Turicibacter faecis</name>
    <dbReference type="NCBI Taxonomy" id="2963365"/>
    <lineage>
        <taxon>Bacteria</taxon>
        <taxon>Bacillati</taxon>
        <taxon>Bacillota</taxon>
        <taxon>Erysipelotrichia</taxon>
        <taxon>Erysipelotrichales</taxon>
        <taxon>Turicibacteraceae</taxon>
        <taxon>Turicibacter</taxon>
    </lineage>
</organism>
<feature type="transmembrane region" description="Helical" evidence="13">
    <location>
        <begin position="7"/>
        <end position="32"/>
    </location>
</feature>
<dbReference type="InterPro" id="IPR001736">
    <property type="entry name" value="PLipase_D/transphosphatidylase"/>
</dbReference>
<name>A0ABN6ZIM5_9FIRM</name>
<dbReference type="EC" id="2.7.8.-" evidence="12"/>
<dbReference type="PANTHER" id="PTHR21248">
    <property type="entry name" value="CARDIOLIPIN SYNTHASE"/>
    <property type="match status" value="1"/>
</dbReference>
<keyword evidence="10" id="KW-0594">Phospholipid biosynthesis</keyword>
<keyword evidence="11" id="KW-1208">Phospholipid metabolism</keyword>
<sequence>MKKVLRILLGPIGFTGLLIALQALTLIVVIAWFQQYFVYFYAFCIILSSIVVMTIVNNRLNPAYKIAWIIPIMALPIFGGLFYLLFGSEHLRKQFLSEMQPILKKMNWHLQQDEQVFKTLEQTDLRAANQSAYMSNYAMCPVYQQTTSEYLSIGEEKFERLIKELKEAKHYIFLEYFIIEEGVMWNTILDILKEKAAAGVDVRVIYDGFGCLFTLPTDYPQQLEKMGIKCCIFNPFVPLLTIRMNNRDHRKICVIDGHTAFTGGINLADEYINAIDKHGHWKDNAIVIKGDAVWSFTIMFLTMWGYIRKVNEDFENFKPHLYHPAPFQTDGFVQPYTDSPLDRETVGANVYLNLINNAKSYVYIATPYLILDHEMTMALSQAAKRNVDVKIITPHHGDKWYVHSVTRANYSELIDNGVKIYEYEPGFIHAKNFIVDDEYAVIGTINLDYRSLYLHYECATWLYKTTSVLDIRDDYLKTLAVSIPVSARGLEKMPWYIKIIYAFLRIFAPLM</sequence>
<gene>
    <name evidence="15" type="ORF">T23_17670</name>
</gene>
<feature type="domain" description="PLD phosphodiesterase" evidence="14">
    <location>
        <begin position="244"/>
        <end position="271"/>
    </location>
</feature>
<evidence type="ECO:0000256" key="12">
    <source>
        <dbReference type="NCBIfam" id="TIGR04265"/>
    </source>
</evidence>
<evidence type="ECO:0000256" key="1">
    <source>
        <dbReference type="ARBA" id="ARBA00004651"/>
    </source>
</evidence>
<feature type="domain" description="PLD phosphodiesterase" evidence="14">
    <location>
        <begin position="424"/>
        <end position="451"/>
    </location>
</feature>
<keyword evidence="4" id="KW-0808">Transferase</keyword>
<accession>A0ABN6ZIM5</accession>
<evidence type="ECO:0000259" key="14">
    <source>
        <dbReference type="PROSITE" id="PS50035"/>
    </source>
</evidence>
<evidence type="ECO:0000256" key="13">
    <source>
        <dbReference type="SAM" id="Phobius"/>
    </source>
</evidence>
<dbReference type="EMBL" id="AP028127">
    <property type="protein sequence ID" value="BEH91665.1"/>
    <property type="molecule type" value="Genomic_DNA"/>
</dbReference>
<dbReference type="RefSeq" id="WP_338617506.1">
    <property type="nucleotide sequence ID" value="NZ_AP028127.1"/>
</dbReference>
<dbReference type="CDD" id="cd09160">
    <property type="entry name" value="PLDc_SMU_988_like_2"/>
    <property type="match status" value="1"/>
</dbReference>
<evidence type="ECO:0000256" key="7">
    <source>
        <dbReference type="ARBA" id="ARBA00022989"/>
    </source>
</evidence>
<keyword evidence="6" id="KW-0677">Repeat</keyword>
<dbReference type="InterPro" id="IPR027379">
    <property type="entry name" value="CLS_N"/>
</dbReference>
<keyword evidence="3" id="KW-0444">Lipid biosynthesis</keyword>
<evidence type="ECO:0000256" key="11">
    <source>
        <dbReference type="ARBA" id="ARBA00023264"/>
    </source>
</evidence>
<proteinExistence type="predicted"/>
<evidence type="ECO:0000256" key="3">
    <source>
        <dbReference type="ARBA" id="ARBA00022516"/>
    </source>
</evidence>
<evidence type="ECO:0000313" key="15">
    <source>
        <dbReference type="EMBL" id="BEH91665.1"/>
    </source>
</evidence>
<evidence type="ECO:0000256" key="9">
    <source>
        <dbReference type="ARBA" id="ARBA00023136"/>
    </source>
</evidence>
<comment type="subcellular location">
    <subcellularLocation>
        <location evidence="1">Cell membrane</location>
        <topology evidence="1">Multi-pass membrane protein</topology>
    </subcellularLocation>
</comment>
<evidence type="ECO:0000256" key="2">
    <source>
        <dbReference type="ARBA" id="ARBA00022475"/>
    </source>
</evidence>
<dbReference type="Pfam" id="PF13091">
    <property type="entry name" value="PLDc_2"/>
    <property type="match status" value="2"/>
</dbReference>
<evidence type="ECO:0000256" key="6">
    <source>
        <dbReference type="ARBA" id="ARBA00022737"/>
    </source>
</evidence>
<keyword evidence="8" id="KW-0443">Lipid metabolism</keyword>
<protein>
    <recommendedName>
        <fullName evidence="12">Cardiolipin synthase</fullName>
        <ecNumber evidence="12">2.7.8.-</ecNumber>
    </recommendedName>
</protein>
<dbReference type="InterPro" id="IPR022924">
    <property type="entry name" value="Cardiolipin_synthase"/>
</dbReference>
<evidence type="ECO:0000256" key="10">
    <source>
        <dbReference type="ARBA" id="ARBA00023209"/>
    </source>
</evidence>
<keyword evidence="5 13" id="KW-0812">Transmembrane</keyword>
<evidence type="ECO:0000313" key="16">
    <source>
        <dbReference type="Proteomes" id="UP001432099"/>
    </source>
</evidence>
<evidence type="ECO:0000256" key="5">
    <source>
        <dbReference type="ARBA" id="ARBA00022692"/>
    </source>
</evidence>
<evidence type="ECO:0000256" key="4">
    <source>
        <dbReference type="ARBA" id="ARBA00022679"/>
    </source>
</evidence>
<dbReference type="Pfam" id="PF13396">
    <property type="entry name" value="PLDc_N"/>
    <property type="match status" value="1"/>
</dbReference>
<keyword evidence="7 13" id="KW-1133">Transmembrane helix</keyword>
<dbReference type="PANTHER" id="PTHR21248:SF22">
    <property type="entry name" value="PHOSPHOLIPASE D"/>
    <property type="match status" value="1"/>
</dbReference>
<feature type="transmembrane region" description="Helical" evidence="13">
    <location>
        <begin position="68"/>
        <end position="86"/>
    </location>
</feature>
<dbReference type="PROSITE" id="PS50035">
    <property type="entry name" value="PLD"/>
    <property type="match status" value="2"/>
</dbReference>
<dbReference type="Gene3D" id="3.30.870.10">
    <property type="entry name" value="Endonuclease Chain A"/>
    <property type="match status" value="2"/>
</dbReference>
<keyword evidence="9 13" id="KW-0472">Membrane</keyword>
<dbReference type="CDD" id="cd09154">
    <property type="entry name" value="PLDc_SMU_988_like_1"/>
    <property type="match status" value="1"/>
</dbReference>
<dbReference type="SMART" id="SM00155">
    <property type="entry name" value="PLDc"/>
    <property type="match status" value="2"/>
</dbReference>
<dbReference type="InterPro" id="IPR025202">
    <property type="entry name" value="PLD-like_dom"/>
</dbReference>
<dbReference type="Proteomes" id="UP001432099">
    <property type="component" value="Chromosome"/>
</dbReference>
<keyword evidence="2" id="KW-1003">Cell membrane</keyword>
<keyword evidence="16" id="KW-1185">Reference proteome</keyword>
<dbReference type="NCBIfam" id="TIGR04265">
    <property type="entry name" value="bac_cardiolipin"/>
    <property type="match status" value="1"/>
</dbReference>
<feature type="transmembrane region" description="Helical" evidence="13">
    <location>
        <begin position="38"/>
        <end position="56"/>
    </location>
</feature>
<dbReference type="SUPFAM" id="SSF56024">
    <property type="entry name" value="Phospholipase D/nuclease"/>
    <property type="match status" value="2"/>
</dbReference>
<evidence type="ECO:0000256" key="8">
    <source>
        <dbReference type="ARBA" id="ARBA00023098"/>
    </source>
</evidence>
<reference evidence="15" key="1">
    <citation type="journal article" date="2024" name="Int. J. Syst. Evol. Microbiol.">
        <title>Turicibacter faecis sp. nov., isolated from faeces of heart failure mouse model.</title>
        <authorList>
            <person name="Imamura Y."/>
            <person name="Motooka D."/>
            <person name="Nakajima Y."/>
            <person name="Ito S."/>
            <person name="Kitakaze M."/>
            <person name="Iida T."/>
            <person name="Nakamura S."/>
        </authorList>
    </citation>
    <scope>NUCLEOTIDE SEQUENCE</scope>
    <source>
        <strain evidence="15">TC023</strain>
    </source>
</reference>